<organism evidence="1 2">
    <name type="scientific">Vitis vinifera</name>
    <name type="common">Grape</name>
    <dbReference type="NCBI Taxonomy" id="29760"/>
    <lineage>
        <taxon>Eukaryota</taxon>
        <taxon>Viridiplantae</taxon>
        <taxon>Streptophyta</taxon>
        <taxon>Embryophyta</taxon>
        <taxon>Tracheophyta</taxon>
        <taxon>Spermatophyta</taxon>
        <taxon>Magnoliopsida</taxon>
        <taxon>eudicotyledons</taxon>
        <taxon>Gunneridae</taxon>
        <taxon>Pentapetalae</taxon>
        <taxon>rosids</taxon>
        <taxon>Vitales</taxon>
        <taxon>Vitaceae</taxon>
        <taxon>Viteae</taxon>
        <taxon>Vitis</taxon>
    </lineage>
</organism>
<dbReference type="STRING" id="29760.F6HW12"/>
<dbReference type="PaxDb" id="29760-VIT_10s0071g00380.t01"/>
<dbReference type="InParanoid" id="F6HW12"/>
<dbReference type="EMBL" id="FN596260">
    <property type="protein sequence ID" value="CCB58876.1"/>
    <property type="molecule type" value="Genomic_DNA"/>
</dbReference>
<protein>
    <submittedName>
        <fullName evidence="1">Uncharacterized protein</fullName>
    </submittedName>
</protein>
<gene>
    <name evidence="1" type="ordered locus">VIT_10s0071g00380</name>
</gene>
<dbReference type="HOGENOM" id="CLU_3360708_0_0_1"/>
<proteinExistence type="predicted"/>
<evidence type="ECO:0000313" key="2">
    <source>
        <dbReference type="Proteomes" id="UP000009183"/>
    </source>
</evidence>
<reference evidence="2" key="1">
    <citation type="journal article" date="2007" name="Nature">
        <title>The grapevine genome sequence suggests ancestral hexaploidization in major angiosperm phyla.</title>
        <authorList>
            <consortium name="The French-Italian Public Consortium for Grapevine Genome Characterization."/>
            <person name="Jaillon O."/>
            <person name="Aury J.-M."/>
            <person name="Noel B."/>
            <person name="Policriti A."/>
            <person name="Clepet C."/>
            <person name="Casagrande A."/>
            <person name="Choisne N."/>
            <person name="Aubourg S."/>
            <person name="Vitulo N."/>
            <person name="Jubin C."/>
            <person name="Vezzi A."/>
            <person name="Legeai F."/>
            <person name="Hugueney P."/>
            <person name="Dasilva C."/>
            <person name="Horner D."/>
            <person name="Mica E."/>
            <person name="Jublot D."/>
            <person name="Poulain J."/>
            <person name="Bruyere C."/>
            <person name="Billault A."/>
            <person name="Segurens B."/>
            <person name="Gouyvenoux M."/>
            <person name="Ugarte E."/>
            <person name="Cattonaro F."/>
            <person name="Anthouard V."/>
            <person name="Vico V."/>
            <person name="Del Fabbro C."/>
            <person name="Alaux M."/>
            <person name="Di Gaspero G."/>
            <person name="Dumas V."/>
            <person name="Felice N."/>
            <person name="Paillard S."/>
            <person name="Juman I."/>
            <person name="Moroldo M."/>
            <person name="Scalabrin S."/>
            <person name="Canaguier A."/>
            <person name="Le Clainche I."/>
            <person name="Malacrida G."/>
            <person name="Durand E."/>
            <person name="Pesole G."/>
            <person name="Laucou V."/>
            <person name="Chatelet P."/>
            <person name="Merdinoglu D."/>
            <person name="Delledonne M."/>
            <person name="Pezzotti M."/>
            <person name="Lecharny A."/>
            <person name="Scarpelli C."/>
            <person name="Artiguenave F."/>
            <person name="Pe M.E."/>
            <person name="Valle G."/>
            <person name="Morgante M."/>
            <person name="Caboche M."/>
            <person name="Adam-Blondon A.-F."/>
            <person name="Weissenbach J."/>
            <person name="Quetier F."/>
            <person name="Wincker P."/>
        </authorList>
    </citation>
    <scope>NUCLEOTIDE SEQUENCE [LARGE SCALE GENOMIC DNA]</scope>
    <source>
        <strain evidence="2">cv. Pinot noir / PN40024</strain>
    </source>
</reference>
<dbReference type="AlphaFoldDB" id="F6HW12"/>
<sequence>MNHRMNKHWKKTENFVHGIREHGLCSMKKDRESEPK</sequence>
<keyword evidence="2" id="KW-1185">Reference proteome</keyword>
<accession>F6HW12</accession>
<dbReference type="Proteomes" id="UP000009183">
    <property type="component" value="Chromosome 10"/>
</dbReference>
<name>F6HW12_VITVI</name>
<evidence type="ECO:0000313" key="1">
    <source>
        <dbReference type="EMBL" id="CCB58876.1"/>
    </source>
</evidence>